<name>A0AA42BPW5_9BACI</name>
<dbReference type="Pfam" id="PF02895">
    <property type="entry name" value="H-kinase_dim"/>
    <property type="match status" value="1"/>
</dbReference>
<evidence type="ECO:0000256" key="12">
    <source>
        <dbReference type="ARBA" id="ARBA00023012"/>
    </source>
</evidence>
<evidence type="ECO:0000256" key="2">
    <source>
        <dbReference type="ARBA" id="ARBA00004496"/>
    </source>
</evidence>
<keyword evidence="20" id="KW-1185">Reference proteome</keyword>
<evidence type="ECO:0000313" key="19">
    <source>
        <dbReference type="EMBL" id="MCP8969207.1"/>
    </source>
</evidence>
<dbReference type="SUPFAM" id="SSF47226">
    <property type="entry name" value="Histidine-containing phosphotransfer domain, HPT domain"/>
    <property type="match status" value="1"/>
</dbReference>
<dbReference type="GO" id="GO:0005524">
    <property type="term" value="F:ATP binding"/>
    <property type="evidence" value="ECO:0007669"/>
    <property type="project" value="UniProtKB-KW"/>
</dbReference>
<dbReference type="SMART" id="SM01231">
    <property type="entry name" value="H-kinase_dim"/>
    <property type="match status" value="1"/>
</dbReference>
<dbReference type="RefSeq" id="WP_254759120.1">
    <property type="nucleotide sequence ID" value="NZ_JANCLT010000005.1"/>
</dbReference>
<evidence type="ECO:0000256" key="13">
    <source>
        <dbReference type="ARBA" id="ARBA00035100"/>
    </source>
</evidence>
<evidence type="ECO:0000259" key="18">
    <source>
        <dbReference type="PROSITE" id="PS50894"/>
    </source>
</evidence>
<dbReference type="InterPro" id="IPR036890">
    <property type="entry name" value="HATPase_C_sf"/>
</dbReference>
<evidence type="ECO:0000256" key="8">
    <source>
        <dbReference type="ARBA" id="ARBA00022679"/>
    </source>
</evidence>
<dbReference type="EMBL" id="JANCLT010000005">
    <property type="protein sequence ID" value="MCP8969207.1"/>
    <property type="molecule type" value="Genomic_DNA"/>
</dbReference>
<evidence type="ECO:0000256" key="5">
    <source>
        <dbReference type="ARBA" id="ARBA00022490"/>
    </source>
</evidence>
<dbReference type="PROSITE" id="PS50109">
    <property type="entry name" value="HIS_KIN"/>
    <property type="match status" value="1"/>
</dbReference>
<dbReference type="InterPro" id="IPR036097">
    <property type="entry name" value="HisK_dim/P_sf"/>
</dbReference>
<dbReference type="InterPro" id="IPR003594">
    <property type="entry name" value="HATPase_dom"/>
</dbReference>
<dbReference type="Gene3D" id="3.30.565.10">
    <property type="entry name" value="Histidine kinase-like ATPase, C-terminal domain"/>
    <property type="match status" value="1"/>
</dbReference>
<dbReference type="FunFam" id="3.30.565.10:FF:000016">
    <property type="entry name" value="Chemotaxis protein CheA, putative"/>
    <property type="match status" value="1"/>
</dbReference>
<proteinExistence type="predicted"/>
<dbReference type="Pfam" id="PF01627">
    <property type="entry name" value="Hpt"/>
    <property type="match status" value="1"/>
</dbReference>
<dbReference type="InterPro" id="IPR037006">
    <property type="entry name" value="CheA-like_homodim_sf"/>
</dbReference>
<dbReference type="SUPFAM" id="SSF50341">
    <property type="entry name" value="CheW-like"/>
    <property type="match status" value="1"/>
</dbReference>
<feature type="domain" description="Histidine kinase" evidence="16">
    <location>
        <begin position="326"/>
        <end position="530"/>
    </location>
</feature>
<evidence type="ECO:0000256" key="6">
    <source>
        <dbReference type="ARBA" id="ARBA00022500"/>
    </source>
</evidence>
<dbReference type="Pfam" id="PF01584">
    <property type="entry name" value="CheW"/>
    <property type="match status" value="1"/>
</dbReference>
<keyword evidence="5" id="KW-0963">Cytoplasm</keyword>
<sequence length="666" mass="73545">MADQLLDDAMLEVYLFEVSQLLEQLEASILECEESNAYPPDTINDIFRIMHTIKGSSSMMSFHNIATLAHILEDLFALLRQEKLVLPDYAPLSDLMLEGVDFIKVEVEKIRNGDPADGDSAATKERAKAMLQELQAMCGGVPEGQEKASAQAAQKAVQTEKAHSFTAAIHLEDCGGMENVRAFQIIQQLKEHVPELTYAPADLAENFETAESIRLNGFQLFLDTEMSFEEIEQELRCASYVREFQLEGKQVDPPAVPAEGAQGEVPKAAPKEKGKAPAHQSNFISVNVTKLDELMDLVGELVIAEAMVTQNPELNGLELELFSKAARHLRKITNEMQDKVMSIRMVPLTNTFQKMNRIVRDMSKKLEKDVQLQLVGEDTEVDKNIIEHISDPLMHIVRNSLDHGIEPISERLAAGKPAHGTLTLEAKNAGNEVFIFVRDDGRGLNKEKLLKRAQENGLLHKSESEMSDREIYNLIFLPGFSTKEQITEFSGRGVGMDVVTKNIGIVGGTVTVDSEAGNGTTITIRIPLTLAIIDGMNVRVGQSRYTLPTTAIKESFRPAKQDIIRDPAGNEMIMVRGQCYPILRLHQRYGIQADVTNVEEGILIMAEQDDKHVCIFADELLGQQQVVVKALPAYIKKISSVEGITGCTLLGDGSISLILDVSGLIA</sequence>
<comment type="subcellular location">
    <subcellularLocation>
        <location evidence="2">Cytoplasm</location>
    </subcellularLocation>
</comment>
<dbReference type="Proteomes" id="UP001156102">
    <property type="component" value="Unassembled WGS sequence"/>
</dbReference>
<keyword evidence="10" id="KW-0418">Kinase</keyword>
<dbReference type="InterPro" id="IPR002545">
    <property type="entry name" value="CheW-lke_dom"/>
</dbReference>
<dbReference type="GO" id="GO:0005737">
    <property type="term" value="C:cytoplasm"/>
    <property type="evidence" value="ECO:0007669"/>
    <property type="project" value="UniProtKB-SubCell"/>
</dbReference>
<dbReference type="InterPro" id="IPR008207">
    <property type="entry name" value="Sig_transdc_His_kin_Hpt_dom"/>
</dbReference>
<evidence type="ECO:0000259" key="16">
    <source>
        <dbReference type="PROSITE" id="PS50109"/>
    </source>
</evidence>
<dbReference type="AlphaFoldDB" id="A0AA42BPW5"/>
<dbReference type="CDD" id="cd00088">
    <property type="entry name" value="HPT"/>
    <property type="match status" value="1"/>
</dbReference>
<dbReference type="Pfam" id="PF02518">
    <property type="entry name" value="HATPase_c"/>
    <property type="match status" value="1"/>
</dbReference>
<dbReference type="SUPFAM" id="SSF47384">
    <property type="entry name" value="Homodimeric domain of signal transducing histidine kinase"/>
    <property type="match status" value="1"/>
</dbReference>
<dbReference type="CDD" id="cd00731">
    <property type="entry name" value="CheA_reg"/>
    <property type="match status" value="1"/>
</dbReference>
<dbReference type="GO" id="GO:0006935">
    <property type="term" value="P:chemotaxis"/>
    <property type="evidence" value="ECO:0007669"/>
    <property type="project" value="UniProtKB-KW"/>
</dbReference>
<dbReference type="EC" id="2.7.13.3" evidence="3"/>
<dbReference type="GO" id="GO:0000155">
    <property type="term" value="F:phosphorelay sensor kinase activity"/>
    <property type="evidence" value="ECO:0007669"/>
    <property type="project" value="InterPro"/>
</dbReference>
<evidence type="ECO:0000256" key="14">
    <source>
        <dbReference type="PROSITE-ProRule" id="PRU00110"/>
    </source>
</evidence>
<feature type="modified residue" description="Phosphohistidine" evidence="14">
    <location>
        <position position="51"/>
    </location>
</feature>
<dbReference type="Gene3D" id="2.30.30.40">
    <property type="entry name" value="SH3 Domains"/>
    <property type="match status" value="1"/>
</dbReference>
<dbReference type="PANTHER" id="PTHR43395">
    <property type="entry name" value="SENSOR HISTIDINE KINASE CHEA"/>
    <property type="match status" value="1"/>
</dbReference>
<dbReference type="SUPFAM" id="SSF55874">
    <property type="entry name" value="ATPase domain of HSP90 chaperone/DNA topoisomerase II/histidine kinase"/>
    <property type="match status" value="1"/>
</dbReference>
<dbReference type="InterPro" id="IPR036061">
    <property type="entry name" value="CheW-like_dom_sf"/>
</dbReference>
<evidence type="ECO:0000256" key="15">
    <source>
        <dbReference type="SAM" id="MobiDB-lite"/>
    </source>
</evidence>
<feature type="region of interest" description="Disordered" evidence="15">
    <location>
        <begin position="251"/>
        <end position="279"/>
    </location>
</feature>
<dbReference type="InterPro" id="IPR004358">
    <property type="entry name" value="Sig_transdc_His_kin-like_C"/>
</dbReference>
<evidence type="ECO:0000256" key="4">
    <source>
        <dbReference type="ARBA" id="ARBA00021495"/>
    </source>
</evidence>
<evidence type="ECO:0000256" key="1">
    <source>
        <dbReference type="ARBA" id="ARBA00000085"/>
    </source>
</evidence>
<feature type="domain" description="HPt" evidence="18">
    <location>
        <begin position="3"/>
        <end position="110"/>
    </location>
</feature>
<dbReference type="InterPro" id="IPR035891">
    <property type="entry name" value="CheY-binding_CheA"/>
</dbReference>
<feature type="domain" description="CheW-like" evidence="17">
    <location>
        <begin position="532"/>
        <end position="666"/>
    </location>
</feature>
<protein>
    <recommendedName>
        <fullName evidence="4">Chemotaxis protein CheA</fullName>
        <ecNumber evidence="3">2.7.13.3</ecNumber>
    </recommendedName>
</protein>
<dbReference type="PRINTS" id="PR00344">
    <property type="entry name" value="BCTRLSENSOR"/>
</dbReference>
<evidence type="ECO:0000256" key="7">
    <source>
        <dbReference type="ARBA" id="ARBA00022553"/>
    </source>
</evidence>
<organism evidence="19 20">
    <name type="scientific">Ectobacillus ponti</name>
    <dbReference type="NCBI Taxonomy" id="2961894"/>
    <lineage>
        <taxon>Bacteria</taxon>
        <taxon>Bacillati</taxon>
        <taxon>Bacillota</taxon>
        <taxon>Bacilli</taxon>
        <taxon>Bacillales</taxon>
        <taxon>Bacillaceae</taxon>
        <taxon>Ectobacillus</taxon>
    </lineage>
</organism>
<comment type="caution">
    <text evidence="19">The sequence shown here is derived from an EMBL/GenBank/DDBJ whole genome shotgun (WGS) entry which is preliminary data.</text>
</comment>
<keyword evidence="12" id="KW-0902">Two-component regulatory system</keyword>
<keyword evidence="6" id="KW-0145">Chemotaxis</keyword>
<dbReference type="Gene3D" id="1.20.120.160">
    <property type="entry name" value="HPT domain"/>
    <property type="match status" value="1"/>
</dbReference>
<evidence type="ECO:0000313" key="20">
    <source>
        <dbReference type="Proteomes" id="UP001156102"/>
    </source>
</evidence>
<dbReference type="Pfam" id="PF07194">
    <property type="entry name" value="P2"/>
    <property type="match status" value="1"/>
</dbReference>
<evidence type="ECO:0000256" key="10">
    <source>
        <dbReference type="ARBA" id="ARBA00022777"/>
    </source>
</evidence>
<dbReference type="SUPFAM" id="SSF55052">
    <property type="entry name" value="CheY-binding domain of CheA"/>
    <property type="match status" value="1"/>
</dbReference>
<dbReference type="InterPro" id="IPR004105">
    <property type="entry name" value="CheA-like_dim"/>
</dbReference>
<gene>
    <name evidence="19" type="ORF">NK662_11710</name>
</gene>
<dbReference type="PROSITE" id="PS50851">
    <property type="entry name" value="CHEW"/>
    <property type="match status" value="1"/>
</dbReference>
<keyword evidence="8" id="KW-0808">Transferase</keyword>
<dbReference type="SMART" id="SM00260">
    <property type="entry name" value="CheW"/>
    <property type="match status" value="1"/>
</dbReference>
<keyword evidence="11" id="KW-0067">ATP-binding</keyword>
<dbReference type="InterPro" id="IPR010808">
    <property type="entry name" value="CheA_P2-bd"/>
</dbReference>
<keyword evidence="9" id="KW-0547">Nucleotide-binding</keyword>
<evidence type="ECO:0000256" key="11">
    <source>
        <dbReference type="ARBA" id="ARBA00022840"/>
    </source>
</evidence>
<comment type="catalytic activity">
    <reaction evidence="1">
        <text>ATP + protein L-histidine = ADP + protein N-phospho-L-histidine.</text>
        <dbReference type="EC" id="2.7.13.3"/>
    </reaction>
</comment>
<keyword evidence="7 14" id="KW-0597">Phosphoprotein</keyword>
<dbReference type="SMART" id="SM00073">
    <property type="entry name" value="HPT"/>
    <property type="match status" value="1"/>
</dbReference>
<evidence type="ECO:0000256" key="9">
    <source>
        <dbReference type="ARBA" id="ARBA00022741"/>
    </source>
</evidence>
<comment type="function">
    <text evidence="13">Involved in the transmission of sensory signals from the chemoreceptors to the flagellar motors. CheA is autophosphorylated; it can transfer its phosphate group to either CheB or CheY.</text>
</comment>
<dbReference type="InterPro" id="IPR005467">
    <property type="entry name" value="His_kinase_dom"/>
</dbReference>
<reference evidence="19" key="1">
    <citation type="submission" date="2022-07" db="EMBL/GenBank/DDBJ databases">
        <authorList>
            <person name="Li W.-J."/>
            <person name="Deng Q.-Q."/>
        </authorList>
    </citation>
    <scope>NUCLEOTIDE SEQUENCE</scope>
    <source>
        <strain evidence="19">SYSU M60031</strain>
    </source>
</reference>
<dbReference type="PROSITE" id="PS50894">
    <property type="entry name" value="HPT"/>
    <property type="match status" value="1"/>
</dbReference>
<dbReference type="Gene3D" id="1.10.287.560">
    <property type="entry name" value="Histidine kinase CheA-like, homodimeric domain"/>
    <property type="match status" value="1"/>
</dbReference>
<dbReference type="InterPro" id="IPR051315">
    <property type="entry name" value="Bact_Chemotaxis_CheA"/>
</dbReference>
<evidence type="ECO:0000256" key="3">
    <source>
        <dbReference type="ARBA" id="ARBA00012438"/>
    </source>
</evidence>
<dbReference type="SMART" id="SM00387">
    <property type="entry name" value="HATPase_c"/>
    <property type="match status" value="1"/>
</dbReference>
<accession>A0AA42BPW5</accession>
<evidence type="ECO:0000259" key="17">
    <source>
        <dbReference type="PROSITE" id="PS50851"/>
    </source>
</evidence>
<dbReference type="InterPro" id="IPR036641">
    <property type="entry name" value="HPT_dom_sf"/>
</dbReference>
<dbReference type="PANTHER" id="PTHR43395:SF10">
    <property type="entry name" value="CHEMOTAXIS PROTEIN CHEA"/>
    <property type="match status" value="1"/>
</dbReference>
<dbReference type="CDD" id="cd16916">
    <property type="entry name" value="HATPase_CheA-like"/>
    <property type="match status" value="1"/>
</dbReference>